<sequence length="43" mass="4517">MGSRAVVSSSGRMIGYMSNGCIDRDIRLQVVSVLETGGTAKTI</sequence>
<feature type="domain" description="XdhC- CoxI" evidence="1">
    <location>
        <begin position="2"/>
        <end position="40"/>
    </location>
</feature>
<reference evidence="2 3" key="1">
    <citation type="submission" date="2019-12" db="EMBL/GenBank/DDBJ databases">
        <title>Ruegeria JWLKs population differentiation of coral mucus and skeleton niches.</title>
        <authorList>
            <person name="Luo D."/>
        </authorList>
    </citation>
    <scope>NUCLEOTIDE SEQUENCE [LARGE SCALE GENOMIC DNA]</scope>
    <source>
        <strain evidence="2 3">HKCCD6238</strain>
    </source>
</reference>
<evidence type="ECO:0000313" key="2">
    <source>
        <dbReference type="EMBL" id="NOD32453.1"/>
    </source>
</evidence>
<name>A0ABX1WGK1_9RHOB</name>
<accession>A0ABX1WGK1</accession>
<gene>
    <name evidence="2" type="ORF">GS617_19450</name>
</gene>
<dbReference type="Proteomes" id="UP000599383">
    <property type="component" value="Unassembled WGS sequence"/>
</dbReference>
<evidence type="ECO:0000313" key="3">
    <source>
        <dbReference type="Proteomes" id="UP000599383"/>
    </source>
</evidence>
<protein>
    <recommendedName>
        <fullName evidence="1">XdhC- CoxI domain-containing protein</fullName>
    </recommendedName>
</protein>
<dbReference type="EMBL" id="WVQY01000011">
    <property type="protein sequence ID" value="NOD32453.1"/>
    <property type="molecule type" value="Genomic_DNA"/>
</dbReference>
<dbReference type="InterPro" id="IPR003777">
    <property type="entry name" value="XdhC_CoxI"/>
</dbReference>
<organism evidence="2 3">
    <name type="scientific">Ruegeria atlantica</name>
    <dbReference type="NCBI Taxonomy" id="81569"/>
    <lineage>
        <taxon>Bacteria</taxon>
        <taxon>Pseudomonadati</taxon>
        <taxon>Pseudomonadota</taxon>
        <taxon>Alphaproteobacteria</taxon>
        <taxon>Rhodobacterales</taxon>
        <taxon>Roseobacteraceae</taxon>
        <taxon>Ruegeria</taxon>
    </lineage>
</organism>
<comment type="caution">
    <text evidence="2">The sequence shown here is derived from an EMBL/GenBank/DDBJ whole genome shotgun (WGS) entry which is preliminary data.</text>
</comment>
<keyword evidence="3" id="KW-1185">Reference proteome</keyword>
<proteinExistence type="predicted"/>
<dbReference type="Pfam" id="PF02625">
    <property type="entry name" value="XdhC_CoxI"/>
    <property type="match status" value="1"/>
</dbReference>
<dbReference type="RefSeq" id="WP_171364521.1">
    <property type="nucleotide sequence ID" value="NZ_WVQY01000011.1"/>
</dbReference>
<evidence type="ECO:0000259" key="1">
    <source>
        <dbReference type="Pfam" id="PF02625"/>
    </source>
</evidence>